<dbReference type="PANTHER" id="PTHR40278:SF2">
    <property type="entry name" value="TYPE IV PILUS INNER MEMBRANE COMPONENT PILN"/>
    <property type="match status" value="1"/>
</dbReference>
<evidence type="ECO:0000256" key="3">
    <source>
        <dbReference type="SAM" id="Phobius"/>
    </source>
</evidence>
<dbReference type="Proteomes" id="UP001595886">
    <property type="component" value="Unassembled WGS sequence"/>
</dbReference>
<keyword evidence="3" id="KW-0812">Transmembrane</keyword>
<evidence type="ECO:0000256" key="1">
    <source>
        <dbReference type="SAM" id="Coils"/>
    </source>
</evidence>
<dbReference type="Pfam" id="PF05137">
    <property type="entry name" value="PilN"/>
    <property type="match status" value="1"/>
</dbReference>
<sequence>MAKINLLPWRADRRKLREREFYMMLLMTAVAAFAVLFAAIYWMSHLIENQNQRNAYLQAEIKGLDKKIEEIKELDKTRSQLLTRKEIIEQLQSNRSQMVHLFDELVKTIPDGTRLATMKQVGDTLTLEGIAESNARVASYMRNIDASPWMGRTDLRKTENKADAKDGNKKLPYAFSLDVKLRKPTDAQGDGQNKTDDATKAAPAAGEKTGEEKKPADLGAQLDAAASKLMDKQAPAAEGAPKQAPTSPAAGDKK</sequence>
<dbReference type="InterPro" id="IPR052534">
    <property type="entry name" value="Extracell_DNA_Util/SecSys_Comp"/>
</dbReference>
<keyword evidence="3" id="KW-1133">Transmembrane helix</keyword>
<name>A0ABV9QXR9_9GAMM</name>
<feature type="coiled-coil region" evidence="1">
    <location>
        <begin position="47"/>
        <end position="84"/>
    </location>
</feature>
<dbReference type="PANTHER" id="PTHR40278">
    <property type="entry name" value="DNA UTILIZATION PROTEIN HOFN"/>
    <property type="match status" value="1"/>
</dbReference>
<feature type="region of interest" description="Disordered" evidence="2">
    <location>
        <begin position="182"/>
        <end position="254"/>
    </location>
</feature>
<evidence type="ECO:0000313" key="5">
    <source>
        <dbReference type="Proteomes" id="UP001595886"/>
    </source>
</evidence>
<feature type="transmembrane region" description="Helical" evidence="3">
    <location>
        <begin position="21"/>
        <end position="43"/>
    </location>
</feature>
<keyword evidence="3" id="KW-0472">Membrane</keyword>
<proteinExistence type="predicted"/>
<dbReference type="RefSeq" id="WP_380022454.1">
    <property type="nucleotide sequence ID" value="NZ_JBHSHD010000015.1"/>
</dbReference>
<keyword evidence="5" id="KW-1185">Reference proteome</keyword>
<reference evidence="5" key="1">
    <citation type="journal article" date="2019" name="Int. J. Syst. Evol. Microbiol.">
        <title>The Global Catalogue of Microorganisms (GCM) 10K type strain sequencing project: providing services to taxonomists for standard genome sequencing and annotation.</title>
        <authorList>
            <consortium name="The Broad Institute Genomics Platform"/>
            <consortium name="The Broad Institute Genome Sequencing Center for Infectious Disease"/>
            <person name="Wu L."/>
            <person name="Ma J."/>
        </authorList>
    </citation>
    <scope>NUCLEOTIDE SEQUENCE [LARGE SCALE GENOMIC DNA]</scope>
    <source>
        <strain evidence="5">CCUG 30340</strain>
    </source>
</reference>
<dbReference type="InterPro" id="IPR007813">
    <property type="entry name" value="PilN"/>
</dbReference>
<dbReference type="EMBL" id="JBHSHD010000015">
    <property type="protein sequence ID" value="MFC4822175.1"/>
    <property type="molecule type" value="Genomic_DNA"/>
</dbReference>
<evidence type="ECO:0000256" key="2">
    <source>
        <dbReference type="SAM" id="MobiDB-lite"/>
    </source>
</evidence>
<organism evidence="4 5">
    <name type="scientific">Dokdonella ginsengisoli</name>
    <dbReference type="NCBI Taxonomy" id="363846"/>
    <lineage>
        <taxon>Bacteria</taxon>
        <taxon>Pseudomonadati</taxon>
        <taxon>Pseudomonadota</taxon>
        <taxon>Gammaproteobacteria</taxon>
        <taxon>Lysobacterales</taxon>
        <taxon>Rhodanobacteraceae</taxon>
        <taxon>Dokdonella</taxon>
    </lineage>
</organism>
<protein>
    <submittedName>
        <fullName evidence="4">PilN domain-containing protein</fullName>
    </submittedName>
</protein>
<comment type="caution">
    <text evidence="4">The sequence shown here is derived from an EMBL/GenBank/DDBJ whole genome shotgun (WGS) entry which is preliminary data.</text>
</comment>
<accession>A0ABV9QXR9</accession>
<keyword evidence="1" id="KW-0175">Coiled coil</keyword>
<evidence type="ECO:0000313" key="4">
    <source>
        <dbReference type="EMBL" id="MFC4822175.1"/>
    </source>
</evidence>
<gene>
    <name evidence="4" type="ORF">ACFO6Q_17750</name>
</gene>